<evidence type="ECO:0000259" key="6">
    <source>
        <dbReference type="Pfam" id="PF08281"/>
    </source>
</evidence>
<dbReference type="Pfam" id="PF04542">
    <property type="entry name" value="Sigma70_r2"/>
    <property type="match status" value="1"/>
</dbReference>
<dbReference type="InterPro" id="IPR013249">
    <property type="entry name" value="RNA_pol_sigma70_r4_t2"/>
</dbReference>
<protein>
    <submittedName>
        <fullName evidence="7">Sigma-70 family RNA polymerase sigma factor</fullName>
    </submittedName>
</protein>
<keyword evidence="3" id="KW-0731">Sigma factor</keyword>
<feature type="domain" description="RNA polymerase sigma factor 70 region 4 type 2" evidence="6">
    <location>
        <begin position="112"/>
        <end position="163"/>
    </location>
</feature>
<dbReference type="PANTHER" id="PTHR43133">
    <property type="entry name" value="RNA POLYMERASE ECF-TYPE SIGMA FACTO"/>
    <property type="match status" value="1"/>
</dbReference>
<dbReference type="GO" id="GO:0003677">
    <property type="term" value="F:DNA binding"/>
    <property type="evidence" value="ECO:0007669"/>
    <property type="project" value="InterPro"/>
</dbReference>
<evidence type="ECO:0000259" key="5">
    <source>
        <dbReference type="Pfam" id="PF04542"/>
    </source>
</evidence>
<reference evidence="7 8" key="1">
    <citation type="submission" date="2019-07" db="EMBL/GenBank/DDBJ databases">
        <title>Qingshengfaniella alkalisoli gen. nov., sp. nov., isolated from saline soil.</title>
        <authorList>
            <person name="Xu L."/>
            <person name="Huang X.-X."/>
            <person name="Sun J.-Q."/>
        </authorList>
    </citation>
    <scope>NUCLEOTIDE SEQUENCE [LARGE SCALE GENOMIC DNA]</scope>
    <source>
        <strain evidence="7 8">DSM 27279</strain>
    </source>
</reference>
<dbReference type="PANTHER" id="PTHR43133:SF63">
    <property type="entry name" value="RNA POLYMERASE SIGMA FACTOR FECI-RELATED"/>
    <property type="match status" value="1"/>
</dbReference>
<name>A0A556AL57_9BURK</name>
<dbReference type="RefSeq" id="WP_143948821.1">
    <property type="nucleotide sequence ID" value="NZ_BAABMB010000006.1"/>
</dbReference>
<dbReference type="InterPro" id="IPR036388">
    <property type="entry name" value="WH-like_DNA-bd_sf"/>
</dbReference>
<evidence type="ECO:0000256" key="2">
    <source>
        <dbReference type="ARBA" id="ARBA00023015"/>
    </source>
</evidence>
<keyword evidence="4" id="KW-0804">Transcription</keyword>
<evidence type="ECO:0000256" key="3">
    <source>
        <dbReference type="ARBA" id="ARBA00023082"/>
    </source>
</evidence>
<organism evidence="7 8">
    <name type="scientific">Verticiella sediminum</name>
    <dbReference type="NCBI Taxonomy" id="1247510"/>
    <lineage>
        <taxon>Bacteria</taxon>
        <taxon>Pseudomonadati</taxon>
        <taxon>Pseudomonadota</taxon>
        <taxon>Betaproteobacteria</taxon>
        <taxon>Burkholderiales</taxon>
        <taxon>Alcaligenaceae</taxon>
        <taxon>Verticiella</taxon>
    </lineage>
</organism>
<dbReference type="OrthoDB" id="8536462at2"/>
<comment type="similarity">
    <text evidence="1">Belongs to the sigma-70 factor family. ECF subfamily.</text>
</comment>
<sequence length="171" mass="19295">MSNMGPAPQDARTLYHDHHGWLYALLRRKLRCTADAADLAHDVFVRLLIKPRSFDSHEGTRAYLSTMARGLCTDLWRRRQIEQAWLDALAAQPAAHVPSAEVCATVLETLYQLDALLRRLPHRAADAFLLAMVHELPDREIAARLGVSERTVRNHVARALLACTAWQARAE</sequence>
<gene>
    <name evidence="7" type="ORF">FOZ76_13610</name>
</gene>
<evidence type="ECO:0000256" key="1">
    <source>
        <dbReference type="ARBA" id="ARBA00010641"/>
    </source>
</evidence>
<dbReference type="Proteomes" id="UP000318405">
    <property type="component" value="Unassembled WGS sequence"/>
</dbReference>
<accession>A0A556AL57</accession>
<dbReference type="InterPro" id="IPR039425">
    <property type="entry name" value="RNA_pol_sigma-70-like"/>
</dbReference>
<dbReference type="InterPro" id="IPR014284">
    <property type="entry name" value="RNA_pol_sigma-70_dom"/>
</dbReference>
<dbReference type="Gene3D" id="1.10.1740.10">
    <property type="match status" value="1"/>
</dbReference>
<dbReference type="SUPFAM" id="SSF88946">
    <property type="entry name" value="Sigma2 domain of RNA polymerase sigma factors"/>
    <property type="match status" value="1"/>
</dbReference>
<dbReference type="SUPFAM" id="SSF88659">
    <property type="entry name" value="Sigma3 and sigma4 domains of RNA polymerase sigma factors"/>
    <property type="match status" value="1"/>
</dbReference>
<dbReference type="AlphaFoldDB" id="A0A556AL57"/>
<dbReference type="InterPro" id="IPR013325">
    <property type="entry name" value="RNA_pol_sigma_r2"/>
</dbReference>
<keyword evidence="2" id="KW-0805">Transcription regulation</keyword>
<dbReference type="Gene3D" id="1.10.10.10">
    <property type="entry name" value="Winged helix-like DNA-binding domain superfamily/Winged helix DNA-binding domain"/>
    <property type="match status" value="1"/>
</dbReference>
<evidence type="ECO:0000256" key="4">
    <source>
        <dbReference type="ARBA" id="ARBA00023163"/>
    </source>
</evidence>
<dbReference type="NCBIfam" id="TIGR02937">
    <property type="entry name" value="sigma70-ECF"/>
    <property type="match status" value="1"/>
</dbReference>
<dbReference type="InterPro" id="IPR007627">
    <property type="entry name" value="RNA_pol_sigma70_r2"/>
</dbReference>
<dbReference type="EMBL" id="VLTJ01000027">
    <property type="protein sequence ID" value="TSH93609.1"/>
    <property type="molecule type" value="Genomic_DNA"/>
</dbReference>
<evidence type="ECO:0000313" key="7">
    <source>
        <dbReference type="EMBL" id="TSH93609.1"/>
    </source>
</evidence>
<dbReference type="GO" id="GO:0006352">
    <property type="term" value="P:DNA-templated transcription initiation"/>
    <property type="evidence" value="ECO:0007669"/>
    <property type="project" value="InterPro"/>
</dbReference>
<proteinExistence type="inferred from homology"/>
<dbReference type="Pfam" id="PF08281">
    <property type="entry name" value="Sigma70_r4_2"/>
    <property type="match status" value="1"/>
</dbReference>
<dbReference type="GO" id="GO:0016987">
    <property type="term" value="F:sigma factor activity"/>
    <property type="evidence" value="ECO:0007669"/>
    <property type="project" value="UniProtKB-KW"/>
</dbReference>
<evidence type="ECO:0000313" key="8">
    <source>
        <dbReference type="Proteomes" id="UP000318405"/>
    </source>
</evidence>
<comment type="caution">
    <text evidence="7">The sequence shown here is derived from an EMBL/GenBank/DDBJ whole genome shotgun (WGS) entry which is preliminary data.</text>
</comment>
<feature type="domain" description="RNA polymerase sigma-70 region 2" evidence="5">
    <location>
        <begin position="14"/>
        <end position="80"/>
    </location>
</feature>
<dbReference type="InterPro" id="IPR013324">
    <property type="entry name" value="RNA_pol_sigma_r3/r4-like"/>
</dbReference>
<keyword evidence="8" id="KW-1185">Reference proteome</keyword>